<sequence>MGCSAPQQQILPPVTIHNRHTRRVCAFSSVGIPHPKNRNTDDNHSFFQHPSTGKKSTGSNVIGIEQDSNESGKTSIRDERSNDSRWLT</sequence>
<reference evidence="2 3" key="1">
    <citation type="submission" date="2021-06" db="EMBL/GenBank/DDBJ databases">
        <title>Caerostris darwini draft genome.</title>
        <authorList>
            <person name="Kono N."/>
            <person name="Arakawa K."/>
        </authorList>
    </citation>
    <scope>NUCLEOTIDE SEQUENCE [LARGE SCALE GENOMIC DNA]</scope>
</reference>
<feature type="region of interest" description="Disordered" evidence="1">
    <location>
        <begin position="30"/>
        <end position="88"/>
    </location>
</feature>
<protein>
    <submittedName>
        <fullName evidence="2">Uncharacterized protein</fullName>
    </submittedName>
</protein>
<evidence type="ECO:0000313" key="2">
    <source>
        <dbReference type="EMBL" id="GIY18778.1"/>
    </source>
</evidence>
<evidence type="ECO:0000313" key="3">
    <source>
        <dbReference type="Proteomes" id="UP001054837"/>
    </source>
</evidence>
<keyword evidence="3" id="KW-1185">Reference proteome</keyword>
<dbReference type="Proteomes" id="UP001054837">
    <property type="component" value="Unassembled WGS sequence"/>
</dbReference>
<proteinExistence type="predicted"/>
<organism evidence="2 3">
    <name type="scientific">Caerostris darwini</name>
    <dbReference type="NCBI Taxonomy" id="1538125"/>
    <lineage>
        <taxon>Eukaryota</taxon>
        <taxon>Metazoa</taxon>
        <taxon>Ecdysozoa</taxon>
        <taxon>Arthropoda</taxon>
        <taxon>Chelicerata</taxon>
        <taxon>Arachnida</taxon>
        <taxon>Araneae</taxon>
        <taxon>Araneomorphae</taxon>
        <taxon>Entelegynae</taxon>
        <taxon>Araneoidea</taxon>
        <taxon>Araneidae</taxon>
        <taxon>Caerostris</taxon>
    </lineage>
</organism>
<feature type="compositionally biased region" description="Polar residues" evidence="1">
    <location>
        <begin position="45"/>
        <end position="60"/>
    </location>
</feature>
<name>A0AAV4RA07_9ARAC</name>
<gene>
    <name evidence="2" type="ORF">CDAR_580341</name>
</gene>
<evidence type="ECO:0000256" key="1">
    <source>
        <dbReference type="SAM" id="MobiDB-lite"/>
    </source>
</evidence>
<dbReference type="AlphaFoldDB" id="A0AAV4RA07"/>
<dbReference type="EMBL" id="BPLQ01005946">
    <property type="protein sequence ID" value="GIY18778.1"/>
    <property type="molecule type" value="Genomic_DNA"/>
</dbReference>
<comment type="caution">
    <text evidence="2">The sequence shown here is derived from an EMBL/GenBank/DDBJ whole genome shotgun (WGS) entry which is preliminary data.</text>
</comment>
<feature type="compositionally biased region" description="Basic and acidic residues" evidence="1">
    <location>
        <begin position="75"/>
        <end position="88"/>
    </location>
</feature>
<accession>A0AAV4RA07</accession>